<evidence type="ECO:0000313" key="2">
    <source>
        <dbReference type="Proteomes" id="UP001162501"/>
    </source>
</evidence>
<organism evidence="1 2">
    <name type="scientific">Rangifer tarandus platyrhynchus</name>
    <name type="common">Svalbard reindeer</name>
    <dbReference type="NCBI Taxonomy" id="3082113"/>
    <lineage>
        <taxon>Eukaryota</taxon>
        <taxon>Metazoa</taxon>
        <taxon>Chordata</taxon>
        <taxon>Craniata</taxon>
        <taxon>Vertebrata</taxon>
        <taxon>Euteleostomi</taxon>
        <taxon>Mammalia</taxon>
        <taxon>Eutheria</taxon>
        <taxon>Laurasiatheria</taxon>
        <taxon>Artiodactyla</taxon>
        <taxon>Ruminantia</taxon>
        <taxon>Pecora</taxon>
        <taxon>Cervidae</taxon>
        <taxon>Odocoileinae</taxon>
        <taxon>Rangifer</taxon>
    </lineage>
</organism>
<gene>
    <name evidence="1" type="ORF">MRATA1EN22A_LOCUS16216</name>
</gene>
<evidence type="ECO:0000313" key="1">
    <source>
        <dbReference type="EMBL" id="CAN0348650.1"/>
    </source>
</evidence>
<protein>
    <submittedName>
        <fullName evidence="1">Uncharacterized protein</fullName>
    </submittedName>
</protein>
<accession>A0AC59ZB74</accession>
<reference evidence="1" key="1">
    <citation type="submission" date="2023-05" db="EMBL/GenBank/DDBJ databases">
        <authorList>
            <consortium name="ELIXIR-Norway"/>
        </authorList>
    </citation>
    <scope>NUCLEOTIDE SEQUENCE</scope>
</reference>
<name>A0AC59ZB74_RANTA</name>
<reference evidence="1" key="2">
    <citation type="submission" date="2025-03" db="EMBL/GenBank/DDBJ databases">
        <authorList>
            <consortium name="ELIXIR-Norway"/>
            <consortium name="Elixir Norway"/>
        </authorList>
    </citation>
    <scope>NUCLEOTIDE SEQUENCE</scope>
</reference>
<dbReference type="Proteomes" id="UP001162501">
    <property type="component" value="Chromosome 26"/>
</dbReference>
<proteinExistence type="predicted"/>
<dbReference type="EMBL" id="OX596110">
    <property type="protein sequence ID" value="CAN0348650.1"/>
    <property type="molecule type" value="Genomic_DNA"/>
</dbReference>
<sequence length="217" mass="22865">MVQKPRRLGVRSQRALGLRHPFVLGPAPRLFPAPGSPWPWRRSGKRPGCCQDGCLGVSEREASPRARASCLGSQNRGRDDSWGSGRGLPGLPAAGTGCGPWADVFTECLRQEVPAAGSRRLWPGRASGGSEGRDVTRPRPVGGAGRTPGSRRSLPGQLSARTCGPPPAALCLNLVGTICTWFSLLNSVDFSEPSATCGPRRSPRRGAAALLTPQPCL</sequence>